<proteinExistence type="inferred from homology"/>
<dbReference type="GO" id="GO:0046872">
    <property type="term" value="F:metal ion binding"/>
    <property type="evidence" value="ECO:0007669"/>
    <property type="project" value="UniProtKB-KW"/>
</dbReference>
<keyword evidence="12" id="KW-0314">Glutamate biosynthesis</keyword>
<gene>
    <name evidence="16" type="ordered locus">VS_0472</name>
</gene>
<protein>
    <submittedName>
        <fullName evidence="16">Glutamate synthase</fullName>
    </submittedName>
</protein>
<dbReference type="eggNOG" id="COG0067">
    <property type="taxonomic scope" value="Bacteria"/>
</dbReference>
<dbReference type="Proteomes" id="UP000009100">
    <property type="component" value="Chromosome 1"/>
</dbReference>
<accession>B7VJ25</accession>
<evidence type="ECO:0000256" key="5">
    <source>
        <dbReference type="ARBA" id="ARBA00022630"/>
    </source>
</evidence>
<dbReference type="STRING" id="575788.VS_0472"/>
<comment type="cofactor">
    <cofactor evidence="1">
        <name>FMN</name>
        <dbReference type="ChEBI" id="CHEBI:58210"/>
    </cofactor>
</comment>
<comment type="cofactor">
    <cofactor evidence="2">
        <name>[3Fe-4S] cluster</name>
        <dbReference type="ChEBI" id="CHEBI:21137"/>
    </cofactor>
</comment>
<dbReference type="InterPro" id="IPR017932">
    <property type="entry name" value="GATase_2_dom"/>
</dbReference>
<keyword evidence="9" id="KW-0560">Oxidoreductase</keyword>
<evidence type="ECO:0000256" key="13">
    <source>
        <dbReference type="ARBA" id="ARBA00023291"/>
    </source>
</evidence>
<comment type="similarity">
    <text evidence="3">Belongs to the glutamate synthase family.</text>
</comment>
<dbReference type="EMBL" id="FM954972">
    <property type="protein sequence ID" value="CAV17479.1"/>
    <property type="molecule type" value="Genomic_DNA"/>
</dbReference>
<evidence type="ECO:0000256" key="3">
    <source>
        <dbReference type="ARBA" id="ARBA00009716"/>
    </source>
</evidence>
<dbReference type="PANTHER" id="PTHR11938:SF148">
    <property type="entry name" value="GLUTAMATE SYNTHASE [NADPH] LARGE CHAIN"/>
    <property type="match status" value="1"/>
</dbReference>
<dbReference type="GO" id="GO:0015930">
    <property type="term" value="F:glutamate synthase activity"/>
    <property type="evidence" value="ECO:0007669"/>
    <property type="project" value="TreeGrafter"/>
</dbReference>
<feature type="domain" description="Glutamine amidotransferase type-2" evidence="15">
    <location>
        <begin position="13"/>
        <end position="244"/>
    </location>
</feature>
<dbReference type="GO" id="GO:0006537">
    <property type="term" value="P:glutamate biosynthetic process"/>
    <property type="evidence" value="ECO:0007669"/>
    <property type="project" value="UniProtKB-KW"/>
</dbReference>
<evidence type="ECO:0000313" key="17">
    <source>
        <dbReference type="Proteomes" id="UP000009100"/>
    </source>
</evidence>
<evidence type="ECO:0000256" key="7">
    <source>
        <dbReference type="ARBA" id="ARBA00022723"/>
    </source>
</evidence>
<evidence type="ECO:0000256" key="10">
    <source>
        <dbReference type="ARBA" id="ARBA00023004"/>
    </source>
</evidence>
<evidence type="ECO:0000256" key="2">
    <source>
        <dbReference type="ARBA" id="ARBA00001927"/>
    </source>
</evidence>
<evidence type="ECO:0000256" key="1">
    <source>
        <dbReference type="ARBA" id="ARBA00001917"/>
    </source>
</evidence>
<dbReference type="PROSITE" id="PS51278">
    <property type="entry name" value="GATASE_TYPE_2"/>
    <property type="match status" value="1"/>
</dbReference>
<keyword evidence="5" id="KW-0285">Flavoprotein</keyword>
<evidence type="ECO:0000313" key="16">
    <source>
        <dbReference type="EMBL" id="CAV17479.1"/>
    </source>
</evidence>
<sequence>MALYDPSLEKDNCGFGLIAQMEGQPSHKLVRTAISALDRMTHRGGIAADGKTGDGCGLLLQKPDSYLRIIAEENNFKLGKQYAVGMIFFSQDPIKAQSAQDIVNKELAQETLTVAGWRVVPTNTDVLGPIAKDSVPNIQQVFISAPAGWRERDIERRLYIARRRIEKQITEDKDFYICSLSTQVMVYKGLCMPADLPRFYLDLADLRMESTNRISNMSVPPALFNQHTTALATCSTIPLFGAQW</sequence>
<name>B7VJ25_VIBA3</name>
<dbReference type="GO" id="GO:0051538">
    <property type="term" value="F:3 iron, 4 sulfur cluster binding"/>
    <property type="evidence" value="ECO:0007669"/>
    <property type="project" value="UniProtKB-KW"/>
</dbReference>
<keyword evidence="8" id="KW-0315">Glutamine amidotransferase</keyword>
<reference evidence="16 17" key="1">
    <citation type="submission" date="2009-02" db="EMBL/GenBank/DDBJ databases">
        <title>Vibrio splendidus str. LGP32 complete genome.</title>
        <authorList>
            <person name="Mazel D."/>
            <person name="Le Roux F."/>
        </authorList>
    </citation>
    <scope>NUCLEOTIDE SEQUENCE [LARGE SCALE GENOMIC DNA]</scope>
    <source>
        <strain evidence="16 17">LGP32</strain>
    </source>
</reference>
<keyword evidence="10" id="KW-0408">Iron</keyword>
<dbReference type="SUPFAM" id="SSF56235">
    <property type="entry name" value="N-terminal nucleophile aminohydrolases (Ntn hydrolases)"/>
    <property type="match status" value="1"/>
</dbReference>
<evidence type="ECO:0000256" key="4">
    <source>
        <dbReference type="ARBA" id="ARBA00022605"/>
    </source>
</evidence>
<evidence type="ECO:0000256" key="14">
    <source>
        <dbReference type="ARBA" id="ARBA00029440"/>
    </source>
</evidence>
<dbReference type="GO" id="GO:0019676">
    <property type="term" value="P:ammonia assimilation cycle"/>
    <property type="evidence" value="ECO:0007669"/>
    <property type="project" value="TreeGrafter"/>
</dbReference>
<evidence type="ECO:0000256" key="8">
    <source>
        <dbReference type="ARBA" id="ARBA00022962"/>
    </source>
</evidence>
<evidence type="ECO:0000256" key="11">
    <source>
        <dbReference type="ARBA" id="ARBA00023014"/>
    </source>
</evidence>
<dbReference type="InterPro" id="IPR050711">
    <property type="entry name" value="ET-N_metabolism_enzyme"/>
</dbReference>
<dbReference type="Gene3D" id="3.60.20.10">
    <property type="entry name" value="Glutamine Phosphoribosylpyrophosphate, subunit 1, domain 1"/>
    <property type="match status" value="1"/>
</dbReference>
<dbReference type="InterPro" id="IPR029055">
    <property type="entry name" value="Ntn_hydrolases_N"/>
</dbReference>
<organism evidence="16 17">
    <name type="scientific">Vibrio atlanticus (strain LGP32)</name>
    <name type="common">Vibrio splendidus (strain Mel32)</name>
    <dbReference type="NCBI Taxonomy" id="575788"/>
    <lineage>
        <taxon>Bacteria</taxon>
        <taxon>Pseudomonadati</taxon>
        <taxon>Pseudomonadota</taxon>
        <taxon>Gammaproteobacteria</taxon>
        <taxon>Vibrionales</taxon>
        <taxon>Vibrionaceae</taxon>
        <taxon>Vibrio</taxon>
    </lineage>
</organism>
<dbReference type="PANTHER" id="PTHR11938">
    <property type="entry name" value="FAD NADPH DEHYDROGENASE/OXIDOREDUCTASE"/>
    <property type="match status" value="1"/>
</dbReference>
<keyword evidence="13" id="KW-0003">3Fe-4S</keyword>
<dbReference type="Pfam" id="PF00310">
    <property type="entry name" value="GATase_2"/>
    <property type="match status" value="1"/>
</dbReference>
<evidence type="ECO:0000256" key="6">
    <source>
        <dbReference type="ARBA" id="ARBA00022643"/>
    </source>
</evidence>
<dbReference type="KEGG" id="vsp:VS_0472"/>
<dbReference type="AlphaFoldDB" id="B7VJ25"/>
<keyword evidence="6" id="KW-0288">FMN</keyword>
<comment type="pathway">
    <text evidence="14">Amino-acid biosynthesis.</text>
</comment>
<evidence type="ECO:0000256" key="9">
    <source>
        <dbReference type="ARBA" id="ARBA00023002"/>
    </source>
</evidence>
<keyword evidence="4" id="KW-0028">Amino-acid biosynthesis</keyword>
<keyword evidence="7" id="KW-0479">Metal-binding</keyword>
<evidence type="ECO:0000259" key="15">
    <source>
        <dbReference type="PROSITE" id="PS51278"/>
    </source>
</evidence>
<dbReference type="HOGENOM" id="CLU_000422_5_0_6"/>
<keyword evidence="11" id="KW-0411">Iron-sulfur</keyword>
<evidence type="ECO:0000256" key="12">
    <source>
        <dbReference type="ARBA" id="ARBA00023164"/>
    </source>
</evidence>